<evidence type="ECO:0000256" key="3">
    <source>
        <dbReference type="RuleBase" id="RU004514"/>
    </source>
</evidence>
<dbReference type="PIRSF" id="PIRSF004848">
    <property type="entry name" value="YBL036c_PLPDEIII"/>
    <property type="match status" value="1"/>
</dbReference>
<evidence type="ECO:0000313" key="5">
    <source>
        <dbReference type="EMBL" id="QXJ25406.1"/>
    </source>
</evidence>
<dbReference type="Pfam" id="PF01168">
    <property type="entry name" value="Ala_racemase_N"/>
    <property type="match status" value="1"/>
</dbReference>
<dbReference type="InterPro" id="IPR029066">
    <property type="entry name" value="PLP-binding_barrel"/>
</dbReference>
<evidence type="ECO:0000256" key="1">
    <source>
        <dbReference type="ARBA" id="ARBA00022898"/>
    </source>
</evidence>
<evidence type="ECO:0000313" key="6">
    <source>
        <dbReference type="Proteomes" id="UP001049518"/>
    </source>
</evidence>
<dbReference type="CDD" id="cd00635">
    <property type="entry name" value="PLPDE_III_YBL036c_like"/>
    <property type="match status" value="1"/>
</dbReference>
<feature type="domain" description="Alanine racemase N-terminal" evidence="4">
    <location>
        <begin position="24"/>
        <end position="241"/>
    </location>
</feature>
<dbReference type="Gene3D" id="3.20.20.10">
    <property type="entry name" value="Alanine racemase"/>
    <property type="match status" value="1"/>
</dbReference>
<gene>
    <name evidence="5" type="ORF">AGRA3207_006893</name>
</gene>
<dbReference type="InterPro" id="IPR001608">
    <property type="entry name" value="Ala_racemase_N"/>
</dbReference>
<dbReference type="EMBL" id="CP059572">
    <property type="protein sequence ID" value="QXJ25406.1"/>
    <property type="molecule type" value="Genomic_DNA"/>
</dbReference>
<dbReference type="HAMAP" id="MF_02087">
    <property type="entry name" value="PLP_homeostasis"/>
    <property type="match status" value="1"/>
</dbReference>
<reference evidence="5" key="1">
    <citation type="submission" date="2020-07" db="EMBL/GenBank/DDBJ databases">
        <authorList>
            <person name="Tarantini F.S."/>
            <person name="Hong K.W."/>
            <person name="Chan K.G."/>
        </authorList>
    </citation>
    <scope>NUCLEOTIDE SEQUENCE</scope>
    <source>
        <strain evidence="5">32-07</strain>
    </source>
</reference>
<dbReference type="RefSeq" id="WP_231331439.1">
    <property type="nucleotide sequence ID" value="NZ_CP059572.1"/>
</dbReference>
<evidence type="ECO:0000256" key="2">
    <source>
        <dbReference type="HAMAP-Rule" id="MF_02087"/>
    </source>
</evidence>
<dbReference type="Proteomes" id="UP001049518">
    <property type="component" value="Chromosome"/>
</dbReference>
<dbReference type="PROSITE" id="PS01211">
    <property type="entry name" value="UPF0001"/>
    <property type="match status" value="1"/>
</dbReference>
<evidence type="ECO:0000259" key="4">
    <source>
        <dbReference type="Pfam" id="PF01168"/>
    </source>
</evidence>
<accession>A0ABX8R4B1</accession>
<dbReference type="PANTHER" id="PTHR10146:SF14">
    <property type="entry name" value="PYRIDOXAL PHOSPHATE HOMEOSTASIS PROTEIN"/>
    <property type="match status" value="1"/>
</dbReference>
<comment type="function">
    <text evidence="2">Pyridoxal 5'-phosphate (PLP)-binding protein, which is involved in PLP homeostasis.</text>
</comment>
<sequence length="246" mass="25084">MTGPRPAAVPDGRRAELAEGLAEVRARIAAACDAAGRDPGDVTLIAVTKTFPASDVRLLAGLGLTEVGENRDQEARPKAEACADLPLTWHFVGRLQTNKARAVAGYADVVHSVDRARLVTALSDAAGRAGRTLRCLVQVSLDEPPPQEGGGRGGAAPSAVPRLADAVAGAAHLELGGVMAVAPLGADPLPAFARLAEVAEAVRRDHPSATVLSAGMSGDLEEAVACGATHLRVGTALLGGRRAIVR</sequence>
<feature type="modified residue" description="N6-(pyridoxal phosphate)lysine" evidence="2">
    <location>
        <position position="49"/>
    </location>
</feature>
<keyword evidence="1 2" id="KW-0663">Pyridoxal phosphate</keyword>
<name>A0ABX8R4B1_9ACTN</name>
<dbReference type="SUPFAM" id="SSF51419">
    <property type="entry name" value="PLP-binding barrel"/>
    <property type="match status" value="1"/>
</dbReference>
<proteinExistence type="inferred from homology"/>
<protein>
    <recommendedName>
        <fullName evidence="2">Pyridoxal phosphate homeostasis protein</fullName>
        <shortName evidence="2">PLP homeostasis protein</shortName>
    </recommendedName>
</protein>
<dbReference type="InterPro" id="IPR011078">
    <property type="entry name" value="PyrdxlP_homeostasis"/>
</dbReference>
<keyword evidence="6" id="KW-1185">Reference proteome</keyword>
<dbReference type="PANTHER" id="PTHR10146">
    <property type="entry name" value="PROLINE SYNTHETASE CO-TRANSCRIBED BACTERIAL HOMOLOG PROTEIN"/>
    <property type="match status" value="1"/>
</dbReference>
<comment type="similarity">
    <text evidence="2 3">Belongs to the pyridoxal phosphate-binding protein YggS/PROSC family.</text>
</comment>
<dbReference type="NCBIfam" id="TIGR00044">
    <property type="entry name" value="YggS family pyridoxal phosphate-dependent enzyme"/>
    <property type="match status" value="1"/>
</dbReference>
<organism evidence="5 6">
    <name type="scientific">Actinomadura graeca</name>
    <dbReference type="NCBI Taxonomy" id="2750812"/>
    <lineage>
        <taxon>Bacteria</taxon>
        <taxon>Bacillati</taxon>
        <taxon>Actinomycetota</taxon>
        <taxon>Actinomycetes</taxon>
        <taxon>Streptosporangiales</taxon>
        <taxon>Thermomonosporaceae</taxon>
        <taxon>Actinomadura</taxon>
    </lineage>
</organism>